<comment type="similarity">
    <text evidence="1">Belongs to the ribosome association toxin RatA family.</text>
</comment>
<evidence type="ECO:0000313" key="4">
    <source>
        <dbReference type="Proteomes" id="UP000198620"/>
    </source>
</evidence>
<feature type="domain" description="Coenzyme Q-binding protein COQ10 START" evidence="2">
    <location>
        <begin position="40"/>
        <end position="157"/>
    </location>
</feature>
<dbReference type="Pfam" id="PF03364">
    <property type="entry name" value="Polyketide_cyc"/>
    <property type="match status" value="1"/>
</dbReference>
<dbReference type="AlphaFoldDB" id="A0A1H7QR17"/>
<evidence type="ECO:0000313" key="3">
    <source>
        <dbReference type="EMBL" id="SEL50441.1"/>
    </source>
</evidence>
<sequence>MLKKIVALAALAAGGIMLSKRFRKSPGSETMSTIEESVEVNVPVSTAYNQWTQFEEFPKFMKGVKEVRQLDPTHLHWRAVVAGKEQEWDSEITEQIPDTRIAWHSTSGAKNAGVVTFHKISDSATRVMLQMDYEPRDVVEGIGDVLGLVKMEVRDNLRGFKEFLEGRGKETGSWRGAVPQQ</sequence>
<dbReference type="PANTHER" id="PTHR33824:SF7">
    <property type="entry name" value="POLYKETIDE CYCLASE_DEHYDRASE AND LIPID TRANSPORT SUPERFAMILY PROTEIN"/>
    <property type="match status" value="1"/>
</dbReference>
<dbReference type="STRING" id="1233.SAMN05216387_11323"/>
<evidence type="ECO:0000256" key="1">
    <source>
        <dbReference type="ARBA" id="ARBA00008918"/>
    </source>
</evidence>
<proteinExistence type="inferred from homology"/>
<dbReference type="SUPFAM" id="SSF55961">
    <property type="entry name" value="Bet v1-like"/>
    <property type="match status" value="1"/>
</dbReference>
<dbReference type="InterPro" id="IPR023393">
    <property type="entry name" value="START-like_dom_sf"/>
</dbReference>
<dbReference type="RefSeq" id="WP_218141554.1">
    <property type="nucleotide sequence ID" value="NZ_FOBH01000013.1"/>
</dbReference>
<organism evidence="3 4">
    <name type="scientific">Nitrosovibrio tenuis</name>
    <dbReference type="NCBI Taxonomy" id="1233"/>
    <lineage>
        <taxon>Bacteria</taxon>
        <taxon>Pseudomonadati</taxon>
        <taxon>Pseudomonadota</taxon>
        <taxon>Betaproteobacteria</taxon>
        <taxon>Nitrosomonadales</taxon>
        <taxon>Nitrosomonadaceae</taxon>
        <taxon>Nitrosovibrio</taxon>
    </lineage>
</organism>
<dbReference type="Gene3D" id="3.30.530.20">
    <property type="match status" value="1"/>
</dbReference>
<dbReference type="InterPro" id="IPR005031">
    <property type="entry name" value="COQ10_START"/>
</dbReference>
<dbReference type="Proteomes" id="UP000198620">
    <property type="component" value="Unassembled WGS sequence"/>
</dbReference>
<dbReference type="InterPro" id="IPR047137">
    <property type="entry name" value="ORF3"/>
</dbReference>
<dbReference type="EMBL" id="FOBH01000013">
    <property type="protein sequence ID" value="SEL50441.1"/>
    <property type="molecule type" value="Genomic_DNA"/>
</dbReference>
<dbReference type="CDD" id="cd07817">
    <property type="entry name" value="SRPBCC_8"/>
    <property type="match status" value="1"/>
</dbReference>
<keyword evidence="4" id="KW-1185">Reference proteome</keyword>
<evidence type="ECO:0000259" key="2">
    <source>
        <dbReference type="Pfam" id="PF03364"/>
    </source>
</evidence>
<name>A0A1H7QR17_9PROT</name>
<accession>A0A1H7QR17</accession>
<protein>
    <submittedName>
        <fullName evidence="3">Uncharacterized membrane protein</fullName>
    </submittedName>
</protein>
<dbReference type="PANTHER" id="PTHR33824">
    <property type="entry name" value="POLYKETIDE CYCLASE/DEHYDRASE AND LIPID TRANSPORT SUPERFAMILY PROTEIN"/>
    <property type="match status" value="1"/>
</dbReference>
<reference evidence="3 4" key="1">
    <citation type="submission" date="2016-10" db="EMBL/GenBank/DDBJ databases">
        <authorList>
            <person name="de Groot N.N."/>
        </authorList>
    </citation>
    <scope>NUCLEOTIDE SEQUENCE [LARGE SCALE GENOMIC DNA]</scope>
    <source>
        <strain evidence="3 4">Nv1</strain>
    </source>
</reference>
<gene>
    <name evidence="3" type="ORF">SAMN05216387_11323</name>
</gene>